<keyword evidence="4 7" id="KW-0812">Transmembrane</keyword>
<organism evidence="8 9">
    <name type="scientific">Arenimonas fontis</name>
    <dbReference type="NCBI Taxonomy" id="2608255"/>
    <lineage>
        <taxon>Bacteria</taxon>
        <taxon>Pseudomonadati</taxon>
        <taxon>Pseudomonadota</taxon>
        <taxon>Gammaproteobacteria</taxon>
        <taxon>Lysobacterales</taxon>
        <taxon>Lysobacteraceae</taxon>
        <taxon>Arenimonas</taxon>
    </lineage>
</organism>
<accession>A0A5B2ZAM6</accession>
<evidence type="ECO:0000313" key="8">
    <source>
        <dbReference type="EMBL" id="KAA2285738.1"/>
    </source>
</evidence>
<gene>
    <name evidence="8" type="ORF">F0415_03690</name>
</gene>
<evidence type="ECO:0000256" key="3">
    <source>
        <dbReference type="ARBA" id="ARBA00022475"/>
    </source>
</evidence>
<comment type="caution">
    <text evidence="8">The sequence shown here is derived from an EMBL/GenBank/DDBJ whole genome shotgun (WGS) entry which is preliminary data.</text>
</comment>
<evidence type="ECO:0000256" key="2">
    <source>
        <dbReference type="ARBA" id="ARBA00006679"/>
    </source>
</evidence>
<feature type="transmembrane region" description="Helical" evidence="7">
    <location>
        <begin position="132"/>
        <end position="149"/>
    </location>
</feature>
<sequence length="217" mass="23690">MPNNWADRWLALSSRLDGVGNWLAPLGLRLILAWEFWEAGREKLRGENWFGQIQDKFPFPFDQVPPGLSWSLATWTELVAAVALLLGLGTRLAAFALLVLTAVATASVHWPADWSSLAELWQGYAITDRGHGNFKLPLLFALMLLPLLFKGPGRLSLDALLARHAGLEVRAPVCDLSAWALGLAVTGLPLALLMPAFGLSLLGLALLLGLLDRLLLR</sequence>
<proteinExistence type="inferred from homology"/>
<keyword evidence="3" id="KW-1003">Cell membrane</keyword>
<comment type="subcellular location">
    <subcellularLocation>
        <location evidence="1">Cell membrane</location>
        <topology evidence="1">Multi-pass membrane protein</topology>
    </subcellularLocation>
</comment>
<protein>
    <submittedName>
        <fullName evidence="8">DoxX family protein</fullName>
    </submittedName>
</protein>
<dbReference type="Proteomes" id="UP000322165">
    <property type="component" value="Unassembled WGS sequence"/>
</dbReference>
<evidence type="ECO:0000256" key="1">
    <source>
        <dbReference type="ARBA" id="ARBA00004651"/>
    </source>
</evidence>
<evidence type="ECO:0000256" key="5">
    <source>
        <dbReference type="ARBA" id="ARBA00022989"/>
    </source>
</evidence>
<name>A0A5B2ZAM6_9GAMM</name>
<keyword evidence="9" id="KW-1185">Reference proteome</keyword>
<evidence type="ECO:0000256" key="7">
    <source>
        <dbReference type="SAM" id="Phobius"/>
    </source>
</evidence>
<dbReference type="InterPro" id="IPR032808">
    <property type="entry name" value="DoxX"/>
</dbReference>
<feature type="transmembrane region" description="Helical" evidence="7">
    <location>
        <begin position="196"/>
        <end position="216"/>
    </location>
</feature>
<evidence type="ECO:0000256" key="6">
    <source>
        <dbReference type="ARBA" id="ARBA00023136"/>
    </source>
</evidence>
<dbReference type="PANTHER" id="PTHR33452">
    <property type="entry name" value="OXIDOREDUCTASE CATD-RELATED"/>
    <property type="match status" value="1"/>
</dbReference>
<dbReference type="EMBL" id="VUOD01000002">
    <property type="protein sequence ID" value="KAA2285738.1"/>
    <property type="molecule type" value="Genomic_DNA"/>
</dbReference>
<evidence type="ECO:0000313" key="9">
    <source>
        <dbReference type="Proteomes" id="UP000322165"/>
    </source>
</evidence>
<reference evidence="8 9" key="2">
    <citation type="submission" date="2019-09" db="EMBL/GenBank/DDBJ databases">
        <authorList>
            <person name="Mazur A."/>
        </authorList>
    </citation>
    <scope>NUCLEOTIDE SEQUENCE [LARGE SCALE GENOMIC DNA]</scope>
    <source>
        <strain evidence="8 9">3729k</strain>
    </source>
</reference>
<keyword evidence="6 7" id="KW-0472">Membrane</keyword>
<dbReference type="PANTHER" id="PTHR33452:SF7">
    <property type="entry name" value="DOXX FAMILY PROTEIN"/>
    <property type="match status" value="1"/>
</dbReference>
<keyword evidence="5 7" id="KW-1133">Transmembrane helix</keyword>
<dbReference type="GO" id="GO:0005886">
    <property type="term" value="C:plasma membrane"/>
    <property type="evidence" value="ECO:0007669"/>
    <property type="project" value="UniProtKB-SubCell"/>
</dbReference>
<dbReference type="AlphaFoldDB" id="A0A5B2ZAM6"/>
<dbReference type="Pfam" id="PF07681">
    <property type="entry name" value="DoxX"/>
    <property type="match status" value="1"/>
</dbReference>
<dbReference type="RefSeq" id="WP_149859839.1">
    <property type="nucleotide sequence ID" value="NZ_VUOD01000002.1"/>
</dbReference>
<comment type="similarity">
    <text evidence="2">Belongs to the DoxX family.</text>
</comment>
<evidence type="ECO:0000256" key="4">
    <source>
        <dbReference type="ARBA" id="ARBA00022692"/>
    </source>
</evidence>
<dbReference type="InterPro" id="IPR051907">
    <property type="entry name" value="DoxX-like_oxidoreductase"/>
</dbReference>
<reference evidence="8 9" key="1">
    <citation type="submission" date="2019-09" db="EMBL/GenBank/DDBJ databases">
        <title>Arenimonas chukotkensis sp. nov., a bacterium isolated from Chukotka hot spring, Arctic region, Russia.</title>
        <authorList>
            <person name="Zayulina K.S."/>
            <person name="Prokofeva M.I."/>
            <person name="Elcheninov A.G."/>
            <person name="Novikov A."/>
            <person name="Kochetkova T.V."/>
            <person name="Kublanov I.V."/>
        </authorList>
    </citation>
    <scope>NUCLEOTIDE SEQUENCE [LARGE SCALE GENOMIC DNA]</scope>
    <source>
        <strain evidence="8 9">3729k</strain>
    </source>
</reference>